<evidence type="ECO:0000256" key="2">
    <source>
        <dbReference type="ARBA" id="ARBA00010876"/>
    </source>
</evidence>
<name>A0A8S3QL77_MYTED</name>
<evidence type="ECO:0000313" key="4">
    <source>
        <dbReference type="EMBL" id="CAG2195699.1"/>
    </source>
</evidence>
<comment type="caution">
    <text evidence="4">The sequence shown here is derived from an EMBL/GenBank/DDBJ whole genome shotgun (WGS) entry which is preliminary data.</text>
</comment>
<organism evidence="4 5">
    <name type="scientific">Mytilus edulis</name>
    <name type="common">Blue mussel</name>
    <dbReference type="NCBI Taxonomy" id="6550"/>
    <lineage>
        <taxon>Eukaryota</taxon>
        <taxon>Metazoa</taxon>
        <taxon>Spiralia</taxon>
        <taxon>Lophotrochozoa</taxon>
        <taxon>Mollusca</taxon>
        <taxon>Bivalvia</taxon>
        <taxon>Autobranchia</taxon>
        <taxon>Pteriomorphia</taxon>
        <taxon>Mytilida</taxon>
        <taxon>Mytiloidea</taxon>
        <taxon>Mytilidae</taxon>
        <taxon>Mytilinae</taxon>
        <taxon>Mytilus</taxon>
    </lineage>
</organism>
<dbReference type="AlphaFoldDB" id="A0A8S3QL77"/>
<dbReference type="InterPro" id="IPR050188">
    <property type="entry name" value="RluA_PseudoU_synthase"/>
</dbReference>
<accession>A0A8S3QL77</accession>
<evidence type="ECO:0000313" key="5">
    <source>
        <dbReference type="Proteomes" id="UP000683360"/>
    </source>
</evidence>
<dbReference type="InterPro" id="IPR020103">
    <property type="entry name" value="PsdUridine_synth_cat_dom_sf"/>
</dbReference>
<sequence length="314" mass="35754">MSQTTGKSDGLLDYYVKLQDILTNKDTLINHLCQNVVFEDDHLVAINKPAGLPMKAEKTSHIDARLIDNFSLYQVIEDLRHHFNSPDMNLALPLPRNHSGIVVFGKNQVITKSIADKFYLAYGNKQLHQQFHLLCIGNPENLLEEIKQIFLKKKEIQGKLESIEVNKLSVNERKKGQGVMCTYKIKTLSKRLKCGYVELMTNTSRWDCCELLMTQNLAPILGDNTYSNRVAPLLGQLVCVDPELADKGPQKLPTEVTDQLGISTENMLKMPLHLHRSRVELLKFPTKKSEQMTFCANLPEYFKTTLELLKLDVT</sequence>
<dbReference type="EMBL" id="CAJPWZ010000528">
    <property type="protein sequence ID" value="CAG2195699.1"/>
    <property type="molecule type" value="Genomic_DNA"/>
</dbReference>
<dbReference type="Gene3D" id="3.30.2350.10">
    <property type="entry name" value="Pseudouridine synthase"/>
    <property type="match status" value="1"/>
</dbReference>
<proteinExistence type="inferred from homology"/>
<reference evidence="4" key="1">
    <citation type="submission" date="2021-03" db="EMBL/GenBank/DDBJ databases">
        <authorList>
            <person name="Bekaert M."/>
        </authorList>
    </citation>
    <scope>NUCLEOTIDE SEQUENCE</scope>
</reference>
<dbReference type="SUPFAM" id="SSF55120">
    <property type="entry name" value="Pseudouridine synthase"/>
    <property type="match status" value="1"/>
</dbReference>
<comment type="catalytic activity">
    <reaction evidence="1">
        <text>a uridine in mRNA = a pseudouridine in mRNA</text>
        <dbReference type="Rhea" id="RHEA:56644"/>
        <dbReference type="Rhea" id="RHEA-COMP:14658"/>
        <dbReference type="Rhea" id="RHEA-COMP:14659"/>
        <dbReference type="ChEBI" id="CHEBI:65314"/>
        <dbReference type="ChEBI" id="CHEBI:65315"/>
    </reaction>
</comment>
<dbReference type="PANTHER" id="PTHR21600:SF83">
    <property type="entry name" value="PSEUDOURIDYLATE SYNTHASE RPUSD4, MITOCHONDRIAL"/>
    <property type="match status" value="1"/>
</dbReference>
<gene>
    <name evidence="4" type="ORF">MEDL_10632</name>
</gene>
<keyword evidence="3 4" id="KW-0413">Isomerase</keyword>
<dbReference type="OrthoDB" id="428658at2759"/>
<dbReference type="GO" id="GO:0001522">
    <property type="term" value="P:pseudouridine synthesis"/>
    <property type="evidence" value="ECO:0007669"/>
    <property type="project" value="InterPro"/>
</dbReference>
<keyword evidence="5" id="KW-1185">Reference proteome</keyword>
<dbReference type="GO" id="GO:0009982">
    <property type="term" value="F:pseudouridine synthase activity"/>
    <property type="evidence" value="ECO:0007669"/>
    <property type="project" value="InterPro"/>
</dbReference>
<comment type="similarity">
    <text evidence="2">Belongs to the pseudouridine synthase RluA family.</text>
</comment>
<evidence type="ECO:0000256" key="3">
    <source>
        <dbReference type="ARBA" id="ARBA00023235"/>
    </source>
</evidence>
<dbReference type="PANTHER" id="PTHR21600">
    <property type="entry name" value="MITOCHONDRIAL RNA PSEUDOURIDINE SYNTHASE"/>
    <property type="match status" value="1"/>
</dbReference>
<evidence type="ECO:0000256" key="1">
    <source>
        <dbReference type="ARBA" id="ARBA00001166"/>
    </source>
</evidence>
<dbReference type="GO" id="GO:0003723">
    <property type="term" value="F:RNA binding"/>
    <property type="evidence" value="ECO:0007669"/>
    <property type="project" value="InterPro"/>
</dbReference>
<dbReference type="Proteomes" id="UP000683360">
    <property type="component" value="Unassembled WGS sequence"/>
</dbReference>
<protein>
    <submittedName>
        <fullName evidence="4">RPUSD3</fullName>
        <ecNumber evidence="4">5.4.99.-</ecNumber>
    </submittedName>
</protein>
<dbReference type="EC" id="5.4.99.-" evidence="4"/>